<sequence length="191" mass="20180">MTDHDVGQVGERIEQLLGELAAEAGSTVADRAEDLVRTLLEFYGAGLTTIVSVLREDVAGEALLERLAGDDHVRGLLVLHDLHPKSTLDRVTEALDEVRPYLGSHSGDVDIVGIDAEGVLRLQLQGTCDGCPSSTVTAKLAIERVVREAAPELTDVVVAGVVPEQTGPGGRPLLPLEAVEPLECPVPVEQA</sequence>
<evidence type="ECO:0000256" key="1">
    <source>
        <dbReference type="ARBA" id="ARBA00006420"/>
    </source>
</evidence>
<evidence type="ECO:0000313" key="4">
    <source>
        <dbReference type="EMBL" id="WSE28720.1"/>
    </source>
</evidence>
<comment type="function">
    <text evidence="2">May be involved in the formation or repair of [Fe-S] clusters present in iron-sulfur proteins.</text>
</comment>
<dbReference type="InterPro" id="IPR034904">
    <property type="entry name" value="FSCA_dom_sf"/>
</dbReference>
<dbReference type="Proteomes" id="UP001330812">
    <property type="component" value="Chromosome"/>
</dbReference>
<keyword evidence="5" id="KW-1185">Reference proteome</keyword>
<dbReference type="SUPFAM" id="SSF117916">
    <property type="entry name" value="Fe-S cluster assembly (FSCA) domain-like"/>
    <property type="match status" value="1"/>
</dbReference>
<proteinExistence type="inferred from homology"/>
<comment type="similarity">
    <text evidence="1">Belongs to the NifU family.</text>
</comment>
<name>A0ABZ1I510_9PSEU</name>
<dbReference type="InterPro" id="IPR001075">
    <property type="entry name" value="NIF_FeS_clus_asmbl_NifU_C"/>
</dbReference>
<evidence type="ECO:0000313" key="5">
    <source>
        <dbReference type="Proteomes" id="UP001330812"/>
    </source>
</evidence>
<protein>
    <submittedName>
        <fullName evidence="4">NifU family protein</fullName>
    </submittedName>
</protein>
<dbReference type="PANTHER" id="PTHR11178:SF1">
    <property type="entry name" value="NFU1 IRON-SULFUR CLUSTER SCAFFOLD HOMOLOG, MITOCHONDRIAL"/>
    <property type="match status" value="1"/>
</dbReference>
<dbReference type="PANTHER" id="PTHR11178">
    <property type="entry name" value="IRON-SULFUR CLUSTER SCAFFOLD PROTEIN NFU-RELATED"/>
    <property type="match status" value="1"/>
</dbReference>
<dbReference type="Pfam" id="PF01106">
    <property type="entry name" value="NifU"/>
    <property type="match status" value="1"/>
</dbReference>
<dbReference type="Gene3D" id="3.30.300.130">
    <property type="entry name" value="Fe-S cluster assembly (FSCA)"/>
    <property type="match status" value="1"/>
</dbReference>
<dbReference type="RefSeq" id="WP_326567719.1">
    <property type="nucleotide sequence ID" value="NZ_CP142149.1"/>
</dbReference>
<evidence type="ECO:0000259" key="3">
    <source>
        <dbReference type="Pfam" id="PF01106"/>
    </source>
</evidence>
<accession>A0ABZ1I510</accession>
<evidence type="ECO:0000256" key="2">
    <source>
        <dbReference type="ARBA" id="ARBA00049958"/>
    </source>
</evidence>
<organism evidence="4 5">
    <name type="scientific">Amycolatopsis rhabdoformis</name>
    <dbReference type="NCBI Taxonomy" id="1448059"/>
    <lineage>
        <taxon>Bacteria</taxon>
        <taxon>Bacillati</taxon>
        <taxon>Actinomycetota</taxon>
        <taxon>Actinomycetes</taxon>
        <taxon>Pseudonocardiales</taxon>
        <taxon>Pseudonocardiaceae</taxon>
        <taxon>Amycolatopsis</taxon>
    </lineage>
</organism>
<dbReference type="EMBL" id="CP142149">
    <property type="protein sequence ID" value="WSE28720.1"/>
    <property type="molecule type" value="Genomic_DNA"/>
</dbReference>
<gene>
    <name evidence="4" type="ORF">VSH64_38770</name>
</gene>
<feature type="domain" description="NIF system FeS cluster assembly NifU C-terminal" evidence="3">
    <location>
        <begin position="91"/>
        <end position="157"/>
    </location>
</feature>
<reference evidence="4 5" key="1">
    <citation type="journal article" date="2015" name="Int. J. Syst. Evol. Microbiol.">
        <title>Amycolatopsis rhabdoformis sp. nov., an actinomycete isolated from a tropical forest soil.</title>
        <authorList>
            <person name="Souza W.R."/>
            <person name="Silva R.E."/>
            <person name="Goodfellow M."/>
            <person name="Busarakam K."/>
            <person name="Figueiro F.S."/>
            <person name="Ferreira D."/>
            <person name="Rodrigues-Filho E."/>
            <person name="Moraes L.A.B."/>
            <person name="Zucchi T.D."/>
        </authorList>
    </citation>
    <scope>NUCLEOTIDE SEQUENCE [LARGE SCALE GENOMIC DNA]</scope>
    <source>
        <strain evidence="4 5">NCIMB 14900</strain>
    </source>
</reference>